<dbReference type="InterPro" id="IPR005119">
    <property type="entry name" value="LysR_subst-bd"/>
</dbReference>
<sequence>MAMNDFPTPIRDLLPSLPDQCKHISVQDLRVFLAVSQAGGIRKASYGLGIGQSAVTRRIQRLEDGLGVSLFERSQAGVRLTGAGWDFSERARALVNDLRIAISSARVAGEGRNGHLSLGVLASLSQGPMRELVSSFVGRYPQIDLTFSRADRGELMTQLNHRTLDLVFASGAPNLADGDSMLFTEEPVFLAVAKFHMLATKASLQWSDLIEANFVVSSDEPGPEVSDHILRRVSDLGRQARIQHHRLDREGIMSLVGLGLGVSPMCEHWCGVNYPDVTFVPMKVEGEWECLPFSLRWRGDNDNPALRRFLSLAREVAKAGARSSAPS</sequence>
<comment type="similarity">
    <text evidence="1">Belongs to the LysR transcriptional regulatory family.</text>
</comment>
<dbReference type="RefSeq" id="WP_111436177.1">
    <property type="nucleotide sequence ID" value="NZ_JACIGG010000009.1"/>
</dbReference>
<dbReference type="GO" id="GO:0003700">
    <property type="term" value="F:DNA-binding transcription factor activity"/>
    <property type="evidence" value="ECO:0007669"/>
    <property type="project" value="InterPro"/>
</dbReference>
<dbReference type="PANTHER" id="PTHR30346">
    <property type="entry name" value="TRANSCRIPTIONAL DUAL REGULATOR HCAR-RELATED"/>
    <property type="match status" value="1"/>
</dbReference>
<dbReference type="Proteomes" id="UP000249299">
    <property type="component" value="Unassembled WGS sequence"/>
</dbReference>
<dbReference type="OrthoDB" id="7216893at2"/>
<dbReference type="SUPFAM" id="SSF53850">
    <property type="entry name" value="Periplasmic binding protein-like II"/>
    <property type="match status" value="1"/>
</dbReference>
<dbReference type="Pfam" id="PF03466">
    <property type="entry name" value="LysR_substrate"/>
    <property type="match status" value="1"/>
</dbReference>
<reference evidence="6 7" key="1">
    <citation type="submission" date="2017-07" db="EMBL/GenBank/DDBJ databases">
        <title>Draft Genome Sequences of Select Purple Nonsulfur Bacteria.</title>
        <authorList>
            <person name="Lasarre B."/>
            <person name="Mckinlay J.B."/>
        </authorList>
    </citation>
    <scope>NUCLEOTIDE SEQUENCE [LARGE SCALE GENOMIC DNA]</scope>
    <source>
        <strain evidence="6 7">DSM 11290</strain>
    </source>
</reference>
<keyword evidence="7" id="KW-1185">Reference proteome</keyword>
<dbReference type="GO" id="GO:0032993">
    <property type="term" value="C:protein-DNA complex"/>
    <property type="evidence" value="ECO:0007669"/>
    <property type="project" value="TreeGrafter"/>
</dbReference>
<evidence type="ECO:0000256" key="2">
    <source>
        <dbReference type="ARBA" id="ARBA00023015"/>
    </source>
</evidence>
<dbReference type="Gene3D" id="1.10.10.10">
    <property type="entry name" value="Winged helix-like DNA-binding domain superfamily/Winged helix DNA-binding domain"/>
    <property type="match status" value="1"/>
</dbReference>
<accession>A0A327JF84</accession>
<name>A0A327JF84_9HYPH</name>
<dbReference type="PROSITE" id="PS50931">
    <property type="entry name" value="HTH_LYSR"/>
    <property type="match status" value="1"/>
</dbReference>
<dbReference type="AlphaFoldDB" id="A0A327JF84"/>
<dbReference type="InterPro" id="IPR000847">
    <property type="entry name" value="LysR_HTH_N"/>
</dbReference>
<protein>
    <recommendedName>
        <fullName evidence="5">HTH lysR-type domain-containing protein</fullName>
    </recommendedName>
</protein>
<dbReference type="SUPFAM" id="SSF46785">
    <property type="entry name" value="Winged helix' DNA-binding domain"/>
    <property type="match status" value="1"/>
</dbReference>
<dbReference type="Pfam" id="PF00126">
    <property type="entry name" value="HTH_1"/>
    <property type="match status" value="1"/>
</dbReference>
<evidence type="ECO:0000313" key="6">
    <source>
        <dbReference type="EMBL" id="RAI25040.1"/>
    </source>
</evidence>
<dbReference type="InterPro" id="IPR036390">
    <property type="entry name" value="WH_DNA-bd_sf"/>
</dbReference>
<dbReference type="EMBL" id="NPEV01000058">
    <property type="protein sequence ID" value="RAI25040.1"/>
    <property type="molecule type" value="Genomic_DNA"/>
</dbReference>
<keyword evidence="4" id="KW-0804">Transcription</keyword>
<dbReference type="PANTHER" id="PTHR30346:SF0">
    <property type="entry name" value="HCA OPERON TRANSCRIPTIONAL ACTIVATOR HCAR"/>
    <property type="match status" value="1"/>
</dbReference>
<dbReference type="InterPro" id="IPR036388">
    <property type="entry name" value="WH-like_DNA-bd_sf"/>
</dbReference>
<keyword evidence="3" id="KW-0238">DNA-binding</keyword>
<evidence type="ECO:0000256" key="1">
    <source>
        <dbReference type="ARBA" id="ARBA00009437"/>
    </source>
</evidence>
<evidence type="ECO:0000256" key="3">
    <source>
        <dbReference type="ARBA" id="ARBA00023125"/>
    </source>
</evidence>
<keyword evidence="2" id="KW-0805">Transcription regulation</keyword>
<dbReference type="CDD" id="cd08414">
    <property type="entry name" value="PBP2_LTTR_aromatics_like"/>
    <property type="match status" value="1"/>
</dbReference>
<evidence type="ECO:0000256" key="4">
    <source>
        <dbReference type="ARBA" id="ARBA00023163"/>
    </source>
</evidence>
<dbReference type="PRINTS" id="PR00039">
    <property type="entry name" value="HTHLYSR"/>
</dbReference>
<evidence type="ECO:0000259" key="5">
    <source>
        <dbReference type="PROSITE" id="PS50931"/>
    </source>
</evidence>
<feature type="domain" description="HTH lysR-type" evidence="5">
    <location>
        <begin position="24"/>
        <end position="81"/>
    </location>
</feature>
<organism evidence="6 7">
    <name type="scientific">Rhodobium orientis</name>
    <dbReference type="NCBI Taxonomy" id="34017"/>
    <lineage>
        <taxon>Bacteria</taxon>
        <taxon>Pseudomonadati</taxon>
        <taxon>Pseudomonadota</taxon>
        <taxon>Alphaproteobacteria</taxon>
        <taxon>Hyphomicrobiales</taxon>
        <taxon>Rhodobiaceae</taxon>
        <taxon>Rhodobium</taxon>
    </lineage>
</organism>
<evidence type="ECO:0000313" key="7">
    <source>
        <dbReference type="Proteomes" id="UP000249299"/>
    </source>
</evidence>
<dbReference type="Gene3D" id="3.40.190.10">
    <property type="entry name" value="Periplasmic binding protein-like II"/>
    <property type="match status" value="2"/>
</dbReference>
<dbReference type="GO" id="GO:0003677">
    <property type="term" value="F:DNA binding"/>
    <property type="evidence" value="ECO:0007669"/>
    <property type="project" value="UniProtKB-KW"/>
</dbReference>
<comment type="caution">
    <text evidence="6">The sequence shown here is derived from an EMBL/GenBank/DDBJ whole genome shotgun (WGS) entry which is preliminary data.</text>
</comment>
<gene>
    <name evidence="6" type="ORF">CH339_20090</name>
</gene>
<proteinExistence type="inferred from homology"/>